<dbReference type="Proteomes" id="UP001438707">
    <property type="component" value="Unassembled WGS sequence"/>
</dbReference>
<sequence length="121" mass="13162">MSPNLEAQTDMQRWSSRGPVYLRVTAANAVTPATPRYKTSNIALDRIRSAANGNSNQRPDLDCVPSRLQALRLLDSRNLSSCGPSGRPSRAPDCQLICRAGFSTLTGQPYRNWSAPVSANT</sequence>
<name>A0AAW1S8E9_9CHLO</name>
<evidence type="ECO:0000313" key="1">
    <source>
        <dbReference type="EMBL" id="KAK9841728.1"/>
    </source>
</evidence>
<reference evidence="1 2" key="1">
    <citation type="journal article" date="2024" name="Nat. Commun.">
        <title>Phylogenomics reveals the evolutionary origins of lichenization in chlorophyte algae.</title>
        <authorList>
            <person name="Puginier C."/>
            <person name="Libourel C."/>
            <person name="Otte J."/>
            <person name="Skaloud P."/>
            <person name="Haon M."/>
            <person name="Grisel S."/>
            <person name="Petersen M."/>
            <person name="Berrin J.G."/>
            <person name="Delaux P.M."/>
            <person name="Dal Grande F."/>
            <person name="Keller J."/>
        </authorList>
    </citation>
    <scope>NUCLEOTIDE SEQUENCE [LARGE SCALE GENOMIC DNA]</scope>
    <source>
        <strain evidence="1 2">SAG 2145</strain>
    </source>
</reference>
<evidence type="ECO:0000313" key="2">
    <source>
        <dbReference type="Proteomes" id="UP001438707"/>
    </source>
</evidence>
<gene>
    <name evidence="1" type="ORF">WJX74_010974</name>
</gene>
<dbReference type="AlphaFoldDB" id="A0AAW1S8E9"/>
<keyword evidence="2" id="KW-1185">Reference proteome</keyword>
<dbReference type="EMBL" id="JALJOS010000003">
    <property type="protein sequence ID" value="KAK9841728.1"/>
    <property type="molecule type" value="Genomic_DNA"/>
</dbReference>
<organism evidence="1 2">
    <name type="scientific">Apatococcus lobatus</name>
    <dbReference type="NCBI Taxonomy" id="904363"/>
    <lineage>
        <taxon>Eukaryota</taxon>
        <taxon>Viridiplantae</taxon>
        <taxon>Chlorophyta</taxon>
        <taxon>core chlorophytes</taxon>
        <taxon>Trebouxiophyceae</taxon>
        <taxon>Chlorellales</taxon>
        <taxon>Chlorellaceae</taxon>
        <taxon>Apatococcus</taxon>
    </lineage>
</organism>
<comment type="caution">
    <text evidence="1">The sequence shown here is derived from an EMBL/GenBank/DDBJ whole genome shotgun (WGS) entry which is preliminary data.</text>
</comment>
<accession>A0AAW1S8E9</accession>
<proteinExistence type="predicted"/>
<protein>
    <submittedName>
        <fullName evidence="1">Uncharacterized protein</fullName>
    </submittedName>
</protein>